<proteinExistence type="predicted"/>
<protein>
    <submittedName>
        <fullName evidence="1">Uncharacterized protein</fullName>
    </submittedName>
</protein>
<reference evidence="1 2" key="2">
    <citation type="journal article" date="2021" name="Curr. Genet.">
        <title>Genetic response to nitrogen starvation in the aggressive Eucalyptus foliar pathogen Teratosphaeria destructans.</title>
        <authorList>
            <person name="Havenga M."/>
            <person name="Wingfield B.D."/>
            <person name="Wingfield M.J."/>
            <person name="Dreyer L.L."/>
            <person name="Roets F."/>
            <person name="Aylward J."/>
        </authorList>
    </citation>
    <scope>NUCLEOTIDE SEQUENCE [LARGE SCALE GENOMIC DNA]</scope>
    <source>
        <strain evidence="1">CMW44962</strain>
    </source>
</reference>
<dbReference type="AlphaFoldDB" id="A0A9W7SR04"/>
<reference evidence="1 2" key="1">
    <citation type="journal article" date="2018" name="IMA Fungus">
        <title>IMA Genome-F 10: Nine draft genome sequences of Claviceps purpurea s.lat., including C. arundinis, C. humidiphila, and C. cf. spartinae, pseudomolecules for the pitch canker pathogen Fusarium circinatum, draft genome of Davidsoniella eucalypti, Grosmannia galeiformis, Quambalaria eucalypti, and Teratosphaeria destructans.</title>
        <authorList>
            <person name="Wingfield B.D."/>
            <person name="Liu M."/>
            <person name="Nguyen H.D."/>
            <person name="Lane F.A."/>
            <person name="Morgan S.W."/>
            <person name="De Vos L."/>
            <person name="Wilken P.M."/>
            <person name="Duong T.A."/>
            <person name="Aylward J."/>
            <person name="Coetzee M.P."/>
            <person name="Dadej K."/>
            <person name="De Beer Z.W."/>
            <person name="Findlay W."/>
            <person name="Havenga M."/>
            <person name="Kolarik M."/>
            <person name="Menzies J.G."/>
            <person name="Naidoo K."/>
            <person name="Pochopski O."/>
            <person name="Shoukouhi P."/>
            <person name="Santana Q.C."/>
            <person name="Seifert K.A."/>
            <person name="Soal N."/>
            <person name="Steenkamp E.T."/>
            <person name="Tatham C.T."/>
            <person name="van der Nest M.A."/>
            <person name="Wingfield M.J."/>
        </authorList>
    </citation>
    <scope>NUCLEOTIDE SEQUENCE [LARGE SCALE GENOMIC DNA]</scope>
    <source>
        <strain evidence="1">CMW44962</strain>
    </source>
</reference>
<dbReference type="EMBL" id="RIBY02001923">
    <property type="protein sequence ID" value="KAH9827042.1"/>
    <property type="molecule type" value="Genomic_DNA"/>
</dbReference>
<evidence type="ECO:0000313" key="1">
    <source>
        <dbReference type="EMBL" id="KAH9827042.1"/>
    </source>
</evidence>
<sequence length="172" mass="19005">MALTNSQISRLAHFTKRCTSTTPTPVRVNATSAPTPLNILHVARAANLALSGDIQSDASLLRSMLHAAVVQLGANAADEESAKKHGVPEEYVIRTGPPPTKKAEKQRVEHQYPLRTGLSRLKKEVFEQSTFMHNVQRHSRALLIAFEKRNVAAVNNAFVQLGTHLFVKRIRP</sequence>
<keyword evidence="2" id="KW-1185">Reference proteome</keyword>
<organism evidence="1 2">
    <name type="scientific">Teratosphaeria destructans</name>
    <dbReference type="NCBI Taxonomy" id="418781"/>
    <lineage>
        <taxon>Eukaryota</taxon>
        <taxon>Fungi</taxon>
        <taxon>Dikarya</taxon>
        <taxon>Ascomycota</taxon>
        <taxon>Pezizomycotina</taxon>
        <taxon>Dothideomycetes</taxon>
        <taxon>Dothideomycetidae</taxon>
        <taxon>Mycosphaerellales</taxon>
        <taxon>Teratosphaeriaceae</taxon>
        <taxon>Teratosphaeria</taxon>
    </lineage>
</organism>
<name>A0A9W7SR04_9PEZI</name>
<dbReference type="Proteomes" id="UP001138500">
    <property type="component" value="Unassembled WGS sequence"/>
</dbReference>
<gene>
    <name evidence="1" type="ORF">Tdes44962_MAKER03149</name>
</gene>
<accession>A0A9W7SR04</accession>
<comment type="caution">
    <text evidence="1">The sequence shown here is derived from an EMBL/GenBank/DDBJ whole genome shotgun (WGS) entry which is preliminary data.</text>
</comment>
<evidence type="ECO:0000313" key="2">
    <source>
        <dbReference type="Proteomes" id="UP001138500"/>
    </source>
</evidence>